<evidence type="ECO:0000256" key="1">
    <source>
        <dbReference type="ARBA" id="ARBA00006479"/>
    </source>
</evidence>
<dbReference type="Pfam" id="PF00480">
    <property type="entry name" value="ROK"/>
    <property type="match status" value="1"/>
</dbReference>
<dbReference type="InterPro" id="IPR043129">
    <property type="entry name" value="ATPase_NBD"/>
</dbReference>
<gene>
    <name evidence="2" type="ORF">H9828_08350</name>
</gene>
<protein>
    <submittedName>
        <fullName evidence="2">ROK family transcriptional regulator</fullName>
    </submittedName>
</protein>
<comment type="similarity">
    <text evidence="1">Belongs to the ROK (NagC/XylR) family.</text>
</comment>
<dbReference type="InterPro" id="IPR036388">
    <property type="entry name" value="WH-like_DNA-bd_sf"/>
</dbReference>
<dbReference type="EMBL" id="DXDA01000065">
    <property type="protein sequence ID" value="HIY69413.1"/>
    <property type="molecule type" value="Genomic_DNA"/>
</dbReference>
<dbReference type="SUPFAM" id="SSF46785">
    <property type="entry name" value="Winged helix' DNA-binding domain"/>
    <property type="match status" value="1"/>
</dbReference>
<comment type="caution">
    <text evidence="2">The sequence shown here is derived from an EMBL/GenBank/DDBJ whole genome shotgun (WGS) entry which is preliminary data.</text>
</comment>
<dbReference type="SUPFAM" id="SSF53067">
    <property type="entry name" value="Actin-like ATPase domain"/>
    <property type="match status" value="1"/>
</dbReference>
<dbReference type="Gene3D" id="1.10.10.10">
    <property type="entry name" value="Winged helix-like DNA-binding domain superfamily/Winged helix DNA-binding domain"/>
    <property type="match status" value="1"/>
</dbReference>
<reference evidence="2" key="1">
    <citation type="journal article" date="2021" name="PeerJ">
        <title>Extensive microbial diversity within the chicken gut microbiome revealed by metagenomics and culture.</title>
        <authorList>
            <person name="Gilroy R."/>
            <person name="Ravi A."/>
            <person name="Getino M."/>
            <person name="Pursley I."/>
            <person name="Horton D.L."/>
            <person name="Alikhan N.F."/>
            <person name="Baker D."/>
            <person name="Gharbi K."/>
            <person name="Hall N."/>
            <person name="Watson M."/>
            <person name="Adriaenssens E.M."/>
            <person name="Foster-Nyarko E."/>
            <person name="Jarju S."/>
            <person name="Secka A."/>
            <person name="Antonio M."/>
            <person name="Oren A."/>
            <person name="Chaudhuri R.R."/>
            <person name="La Ragione R."/>
            <person name="Hildebrand F."/>
            <person name="Pallen M.J."/>
        </authorList>
    </citation>
    <scope>NUCLEOTIDE SEQUENCE</scope>
    <source>
        <strain evidence="2">5134</strain>
    </source>
</reference>
<dbReference type="PANTHER" id="PTHR18964">
    <property type="entry name" value="ROK (REPRESSOR, ORF, KINASE) FAMILY"/>
    <property type="match status" value="1"/>
</dbReference>
<proteinExistence type="inferred from homology"/>
<organism evidence="2 3">
    <name type="scientific">Candidatus Alistipes intestinigallinarum</name>
    <dbReference type="NCBI Taxonomy" id="2838440"/>
    <lineage>
        <taxon>Bacteria</taxon>
        <taxon>Pseudomonadati</taxon>
        <taxon>Bacteroidota</taxon>
        <taxon>Bacteroidia</taxon>
        <taxon>Bacteroidales</taxon>
        <taxon>Rikenellaceae</taxon>
        <taxon>Alistipes</taxon>
    </lineage>
</organism>
<dbReference type="PANTHER" id="PTHR18964:SF149">
    <property type="entry name" value="BIFUNCTIONAL UDP-N-ACETYLGLUCOSAMINE 2-EPIMERASE_N-ACETYLMANNOSAMINE KINASE"/>
    <property type="match status" value="1"/>
</dbReference>
<dbReference type="Gene3D" id="3.30.420.40">
    <property type="match status" value="2"/>
</dbReference>
<dbReference type="InterPro" id="IPR000600">
    <property type="entry name" value="ROK"/>
</dbReference>
<evidence type="ECO:0000313" key="3">
    <source>
        <dbReference type="Proteomes" id="UP000886844"/>
    </source>
</evidence>
<dbReference type="Proteomes" id="UP000886844">
    <property type="component" value="Unassembled WGS sequence"/>
</dbReference>
<accession>A0A9D1Z119</accession>
<dbReference type="AlphaFoldDB" id="A0A9D1Z119"/>
<name>A0A9D1Z119_9BACT</name>
<sequence length="410" mass="45521">MTSLTEFFNKHEDEALKGISHKNSIIKRNIIAHMAVNGECTLSELTKELHISVPTITKLVQELVDENIVTDLGKVETPGGRRPNIFGLANSAIYFAGVNVGRDNMRFLITDLQNNIIKEENDFTFELIDRPQCIERICSNIENFIANCGIDRAKILGLGVCMTGRVNPATGRSYKYFTSSEQSLRDILEERVGIRVLLENDTRARCYAEYTCGKSKDESNVLYLHMGRGVAIGIVVDGQLYYGKSGFAGEFGHIPFFDNEIICSCGKKGCLETEVSGIAIEDKMCHLIEKGVNTILKEKYDQQKSIHIDDIIQAAKNDDNLSIELIEEAGEKVGKAVAFLINTFNPETVIVGGNLAAAGDYIMLPLKSATNKYSLNLVYKDTKFRVSKMSENANAWGVAMLIRNKVIGLR</sequence>
<dbReference type="Pfam" id="PF13412">
    <property type="entry name" value="HTH_24"/>
    <property type="match status" value="1"/>
</dbReference>
<reference evidence="2" key="2">
    <citation type="submission" date="2021-04" db="EMBL/GenBank/DDBJ databases">
        <authorList>
            <person name="Gilroy R."/>
        </authorList>
    </citation>
    <scope>NUCLEOTIDE SEQUENCE</scope>
    <source>
        <strain evidence="2">5134</strain>
    </source>
</reference>
<evidence type="ECO:0000313" key="2">
    <source>
        <dbReference type="EMBL" id="HIY69413.1"/>
    </source>
</evidence>
<dbReference type="InterPro" id="IPR036390">
    <property type="entry name" value="WH_DNA-bd_sf"/>
</dbReference>